<evidence type="ECO:0000313" key="8">
    <source>
        <dbReference type="Proteomes" id="UP001530293"/>
    </source>
</evidence>
<feature type="transmembrane region" description="Helical" evidence="6">
    <location>
        <begin position="295"/>
        <end position="314"/>
    </location>
</feature>
<dbReference type="Gene3D" id="1.20.1250.20">
    <property type="entry name" value="MFS general substrate transporter like domains"/>
    <property type="match status" value="1"/>
</dbReference>
<feature type="transmembrane region" description="Helical" evidence="6">
    <location>
        <begin position="160"/>
        <end position="181"/>
    </location>
</feature>
<dbReference type="EMBL" id="JALLBG020000216">
    <property type="protein sequence ID" value="KAL3758847.1"/>
    <property type="molecule type" value="Genomic_DNA"/>
</dbReference>
<accession>A0ABD3M5B1</accession>
<evidence type="ECO:0000256" key="6">
    <source>
        <dbReference type="SAM" id="Phobius"/>
    </source>
</evidence>
<feature type="transmembrane region" description="Helical" evidence="6">
    <location>
        <begin position="270"/>
        <end position="289"/>
    </location>
</feature>
<feature type="transmembrane region" description="Helical" evidence="6">
    <location>
        <begin position="467"/>
        <end position="488"/>
    </location>
</feature>
<evidence type="ECO:0000256" key="2">
    <source>
        <dbReference type="ARBA" id="ARBA00005982"/>
    </source>
</evidence>
<organism evidence="7 8">
    <name type="scientific">Discostella pseudostelligera</name>
    <dbReference type="NCBI Taxonomy" id="259834"/>
    <lineage>
        <taxon>Eukaryota</taxon>
        <taxon>Sar</taxon>
        <taxon>Stramenopiles</taxon>
        <taxon>Ochrophyta</taxon>
        <taxon>Bacillariophyta</taxon>
        <taxon>Coscinodiscophyceae</taxon>
        <taxon>Thalassiosirophycidae</taxon>
        <taxon>Stephanodiscales</taxon>
        <taxon>Stephanodiscaceae</taxon>
        <taxon>Discostella</taxon>
    </lineage>
</organism>
<feature type="transmembrane region" description="Helical" evidence="6">
    <location>
        <begin position="426"/>
        <end position="447"/>
    </location>
</feature>
<feature type="transmembrane region" description="Helical" evidence="6">
    <location>
        <begin position="353"/>
        <end position="376"/>
    </location>
</feature>
<reference evidence="7 8" key="1">
    <citation type="submission" date="2024-10" db="EMBL/GenBank/DDBJ databases">
        <title>Updated reference genomes for cyclostephanoid diatoms.</title>
        <authorList>
            <person name="Roberts W.R."/>
            <person name="Alverson A.J."/>
        </authorList>
    </citation>
    <scope>NUCLEOTIDE SEQUENCE [LARGE SCALE GENOMIC DNA]</scope>
    <source>
        <strain evidence="7 8">AJA232-27</strain>
    </source>
</reference>
<comment type="similarity">
    <text evidence="2">Belongs to the major facilitator superfamily. Proton-dependent oligopeptide transporter (POT/PTR) (TC 2.A.17) family.</text>
</comment>
<dbReference type="PANTHER" id="PTHR11654">
    <property type="entry name" value="OLIGOPEPTIDE TRANSPORTER-RELATED"/>
    <property type="match status" value="1"/>
</dbReference>
<keyword evidence="8" id="KW-1185">Reference proteome</keyword>
<dbReference type="InterPro" id="IPR036259">
    <property type="entry name" value="MFS_trans_sf"/>
</dbReference>
<keyword evidence="3 6" id="KW-0812">Transmembrane</keyword>
<evidence type="ECO:0000256" key="3">
    <source>
        <dbReference type="ARBA" id="ARBA00022692"/>
    </source>
</evidence>
<dbReference type="Pfam" id="PF00854">
    <property type="entry name" value="PTR2"/>
    <property type="match status" value="2"/>
</dbReference>
<evidence type="ECO:0000313" key="7">
    <source>
        <dbReference type="EMBL" id="KAL3758847.1"/>
    </source>
</evidence>
<comment type="caution">
    <text evidence="7">The sequence shown here is derived from an EMBL/GenBank/DDBJ whole genome shotgun (WGS) entry which is preliminary data.</text>
</comment>
<dbReference type="FunFam" id="1.20.1250.20:FF:000782">
    <property type="entry name" value="Proton-dependent oligopeptide transport family protein"/>
    <property type="match status" value="1"/>
</dbReference>
<dbReference type="AlphaFoldDB" id="A0ABD3M5B1"/>
<feature type="transmembrane region" description="Helical" evidence="6">
    <location>
        <begin position="193"/>
        <end position="217"/>
    </location>
</feature>
<keyword evidence="4 6" id="KW-1133">Transmembrane helix</keyword>
<keyword evidence="5 6" id="KW-0472">Membrane</keyword>
<feature type="transmembrane region" description="Helical" evidence="6">
    <location>
        <begin position="116"/>
        <end position="136"/>
    </location>
</feature>
<sequence>MVIGDGAAAAAAAAAVDRRPLRTTTIRYERQHVHHSIMMPSPKDECNDIELPGHVQTWAQLQHLPIDYLNLVDHPHAHAHAHSGSGIHHYRDHHRPLVHVDAHGNYYTHALDPLKYSVFVILILELLERFSFYGLYMSQTNYLTGSYNENWNANMSSMEAASIISLSTAVAYTVPFVGGMLADSYLGDYKTILLGVCCFYLPGLFVIASSTFPNAWLGTSSFNVTAYKIALLFLWPVGTGTIKAVVNVFGARQYHPILQRSLVESYYVQFYMVINVGAVAGCVVIPVAARSSITMAYSIPFVLLLAALLVFVAGSKRYVDVIPLGRSSSRSRRPQQLQNHGVDQPTFADVAKICALIIPFNIVYGQCPTTFMVQGAVMEPFLGFIEAPSMDILDSVSVLVCGYFVSSYFYPLLARNNIKMGTGYKFALGSAFGACAILWSLLLESMIHNEYARSGGRINVVWQAPSYILIGAGEIFSISTAYEVAFIASPPNQKAFACAFNLFCIGGMPNMVSLLLYRMCKHWFQNSSGSGNIGRIQDYSESHVANYFWVLLGIILSGVVINMLRPVRDWITLVEKRAANASSNSAPATPRFRNKIDAEEKNGEIHPLLKAQRHKRYLSEGLTAQIYRSNTMKAEFSSRNPSSKLSF</sequence>
<dbReference type="InterPro" id="IPR000109">
    <property type="entry name" value="POT_fam"/>
</dbReference>
<feature type="transmembrane region" description="Helical" evidence="6">
    <location>
        <begin position="396"/>
        <end position="414"/>
    </location>
</feature>
<dbReference type="Proteomes" id="UP001530293">
    <property type="component" value="Unassembled WGS sequence"/>
</dbReference>
<evidence type="ECO:0000256" key="5">
    <source>
        <dbReference type="ARBA" id="ARBA00023136"/>
    </source>
</evidence>
<protein>
    <submittedName>
        <fullName evidence="7">Uncharacterized protein</fullName>
    </submittedName>
</protein>
<feature type="transmembrane region" description="Helical" evidence="6">
    <location>
        <begin position="495"/>
        <end position="517"/>
    </location>
</feature>
<dbReference type="GO" id="GO:0016020">
    <property type="term" value="C:membrane"/>
    <property type="evidence" value="ECO:0007669"/>
    <property type="project" value="UniProtKB-SubCell"/>
</dbReference>
<evidence type="ECO:0000256" key="4">
    <source>
        <dbReference type="ARBA" id="ARBA00022989"/>
    </source>
</evidence>
<comment type="subcellular location">
    <subcellularLocation>
        <location evidence="1">Membrane</location>
        <topology evidence="1">Multi-pass membrane protein</topology>
    </subcellularLocation>
</comment>
<feature type="transmembrane region" description="Helical" evidence="6">
    <location>
        <begin position="229"/>
        <end position="249"/>
    </location>
</feature>
<dbReference type="SUPFAM" id="SSF103473">
    <property type="entry name" value="MFS general substrate transporter"/>
    <property type="match status" value="1"/>
</dbReference>
<evidence type="ECO:0000256" key="1">
    <source>
        <dbReference type="ARBA" id="ARBA00004141"/>
    </source>
</evidence>
<proteinExistence type="inferred from homology"/>
<feature type="transmembrane region" description="Helical" evidence="6">
    <location>
        <begin position="547"/>
        <end position="567"/>
    </location>
</feature>
<gene>
    <name evidence="7" type="ORF">ACHAWU_003119</name>
</gene>
<name>A0ABD3M5B1_9STRA</name>